<gene>
    <name evidence="3" type="ORF">KFL_001020120</name>
</gene>
<feature type="compositionally biased region" description="Basic residues" evidence="2">
    <location>
        <begin position="181"/>
        <end position="198"/>
    </location>
</feature>
<dbReference type="AlphaFoldDB" id="A0A1Y1HWJ9"/>
<name>A0A1Y1HWJ9_KLENI</name>
<reference evidence="3 4" key="1">
    <citation type="journal article" date="2014" name="Nat. Commun.">
        <title>Klebsormidium flaccidum genome reveals primary factors for plant terrestrial adaptation.</title>
        <authorList>
            <person name="Hori K."/>
            <person name="Maruyama F."/>
            <person name="Fujisawa T."/>
            <person name="Togashi T."/>
            <person name="Yamamoto N."/>
            <person name="Seo M."/>
            <person name="Sato S."/>
            <person name="Yamada T."/>
            <person name="Mori H."/>
            <person name="Tajima N."/>
            <person name="Moriyama T."/>
            <person name="Ikeuchi M."/>
            <person name="Watanabe M."/>
            <person name="Wada H."/>
            <person name="Kobayashi K."/>
            <person name="Saito M."/>
            <person name="Masuda T."/>
            <person name="Sasaki-Sekimoto Y."/>
            <person name="Mashiguchi K."/>
            <person name="Awai K."/>
            <person name="Shimojima M."/>
            <person name="Masuda S."/>
            <person name="Iwai M."/>
            <person name="Nobusawa T."/>
            <person name="Narise T."/>
            <person name="Kondo S."/>
            <person name="Saito H."/>
            <person name="Sato R."/>
            <person name="Murakawa M."/>
            <person name="Ihara Y."/>
            <person name="Oshima-Yamada Y."/>
            <person name="Ohtaka K."/>
            <person name="Satoh M."/>
            <person name="Sonobe K."/>
            <person name="Ishii M."/>
            <person name="Ohtani R."/>
            <person name="Kanamori-Sato M."/>
            <person name="Honoki R."/>
            <person name="Miyazaki D."/>
            <person name="Mochizuki H."/>
            <person name="Umetsu J."/>
            <person name="Higashi K."/>
            <person name="Shibata D."/>
            <person name="Kamiya Y."/>
            <person name="Sato N."/>
            <person name="Nakamura Y."/>
            <person name="Tabata S."/>
            <person name="Ida S."/>
            <person name="Kurokawa K."/>
            <person name="Ohta H."/>
        </authorList>
    </citation>
    <scope>NUCLEOTIDE SEQUENCE [LARGE SCALE GENOMIC DNA]</scope>
    <source>
        <strain evidence="3 4">NIES-2285</strain>
    </source>
</reference>
<dbReference type="EMBL" id="DF237051">
    <property type="protein sequence ID" value="GAQ82162.1"/>
    <property type="molecule type" value="Genomic_DNA"/>
</dbReference>
<evidence type="ECO:0000256" key="1">
    <source>
        <dbReference type="SAM" id="Coils"/>
    </source>
</evidence>
<dbReference type="Proteomes" id="UP000054558">
    <property type="component" value="Unassembled WGS sequence"/>
</dbReference>
<proteinExistence type="predicted"/>
<evidence type="ECO:0000313" key="4">
    <source>
        <dbReference type="Proteomes" id="UP000054558"/>
    </source>
</evidence>
<evidence type="ECO:0000313" key="3">
    <source>
        <dbReference type="EMBL" id="GAQ82162.1"/>
    </source>
</evidence>
<keyword evidence="4" id="KW-1185">Reference proteome</keyword>
<evidence type="ECO:0000256" key="2">
    <source>
        <dbReference type="SAM" id="MobiDB-lite"/>
    </source>
</evidence>
<feature type="compositionally biased region" description="Acidic residues" evidence="2">
    <location>
        <begin position="36"/>
        <end position="50"/>
    </location>
</feature>
<accession>A0A1Y1HWJ9</accession>
<feature type="region of interest" description="Disordered" evidence="2">
    <location>
        <begin position="1"/>
        <end position="50"/>
    </location>
</feature>
<protein>
    <recommendedName>
        <fullName evidence="5">Myb/SANT-like domain-containing protein</fullName>
    </recommendedName>
</protein>
<feature type="coiled-coil region" evidence="1">
    <location>
        <begin position="311"/>
        <end position="345"/>
    </location>
</feature>
<sequence>MAGHTEQPSLAGAKTPSLERTAGSEAEVRVKRGWAETDDESGDESAAEDDTEFFSNARLEVLLMCRSKVWAQVASDSKKKTSAKNVAKWKTVYAHCVKADPSFQLRTIEQLKTAYKNRNKAYTKYRSVAGLSGQGQDARDRKTGRVIKRLPYFDLWDKYHANDPKVAPKVRSDVGLPDLPKKRKSPVKPTHVKSKKAKGAPEGTASVPVTEEVPPATDRRGNGTGFEGQPRASRTGEAPTEGGADGPIDIDTPPFKGASTSRAGKKREHPADERPGDDAYPMSDFKMESAEKPTPPSRKRNYRDSGDERLFELAEDIREEARQEQLELQKRAAELAAQRKEESEKFTAVLTNLSTSMAEANKQTRDGMQGILEVMREQKTENNQNQAAMRSVFERMLDQISK</sequence>
<evidence type="ECO:0008006" key="5">
    <source>
        <dbReference type="Google" id="ProtNLM"/>
    </source>
</evidence>
<feature type="compositionally biased region" description="Basic and acidic residues" evidence="2">
    <location>
        <begin position="26"/>
        <end position="35"/>
    </location>
</feature>
<keyword evidence="1" id="KW-0175">Coiled coil</keyword>
<organism evidence="3 4">
    <name type="scientific">Klebsormidium nitens</name>
    <name type="common">Green alga</name>
    <name type="synonym">Ulothrix nitens</name>
    <dbReference type="NCBI Taxonomy" id="105231"/>
    <lineage>
        <taxon>Eukaryota</taxon>
        <taxon>Viridiplantae</taxon>
        <taxon>Streptophyta</taxon>
        <taxon>Klebsormidiophyceae</taxon>
        <taxon>Klebsormidiales</taxon>
        <taxon>Klebsormidiaceae</taxon>
        <taxon>Klebsormidium</taxon>
    </lineage>
</organism>
<feature type="region of interest" description="Disordered" evidence="2">
    <location>
        <begin position="167"/>
        <end position="307"/>
    </location>
</feature>